<protein>
    <submittedName>
        <fullName evidence="1">Uncharacterized protein</fullName>
    </submittedName>
</protein>
<dbReference type="EMBL" id="JABBFW010000031">
    <property type="protein sequence ID" value="NML18395.1"/>
    <property type="molecule type" value="Genomic_DNA"/>
</dbReference>
<accession>A0A848FHR7</accession>
<proteinExistence type="predicted"/>
<evidence type="ECO:0000313" key="1">
    <source>
        <dbReference type="EMBL" id="NML18395.1"/>
    </source>
</evidence>
<dbReference type="AlphaFoldDB" id="A0A848FHR7"/>
<gene>
    <name evidence="1" type="ORF">HHL10_25835</name>
</gene>
<reference evidence="1 2" key="1">
    <citation type="submission" date="2020-04" db="EMBL/GenBank/DDBJ databases">
        <title>Azohydromonas sp. isolated from soil.</title>
        <authorList>
            <person name="Dahal R.H."/>
        </authorList>
    </citation>
    <scope>NUCLEOTIDE SEQUENCE [LARGE SCALE GENOMIC DNA]</scope>
    <source>
        <strain evidence="1 2">G-1-1-14</strain>
    </source>
</reference>
<dbReference type="RefSeq" id="WP_169163290.1">
    <property type="nucleotide sequence ID" value="NZ_JABBFW010000031.1"/>
</dbReference>
<keyword evidence="2" id="KW-1185">Reference proteome</keyword>
<comment type="caution">
    <text evidence="1">The sequence shown here is derived from an EMBL/GenBank/DDBJ whole genome shotgun (WGS) entry which is preliminary data.</text>
</comment>
<dbReference type="Proteomes" id="UP000574067">
    <property type="component" value="Unassembled WGS sequence"/>
</dbReference>
<name>A0A848FHR7_9BURK</name>
<evidence type="ECO:0000313" key="2">
    <source>
        <dbReference type="Proteomes" id="UP000574067"/>
    </source>
</evidence>
<sequence length="45" mass="4903">MKYSTAFIDFSGAGLDGGTIRPMTWNAENFLSEINLAGIPAHLHH</sequence>
<organism evidence="1 2">
    <name type="scientific">Azohydromonas caseinilytica</name>
    <dbReference type="NCBI Taxonomy" id="2728836"/>
    <lineage>
        <taxon>Bacteria</taxon>
        <taxon>Pseudomonadati</taxon>
        <taxon>Pseudomonadota</taxon>
        <taxon>Betaproteobacteria</taxon>
        <taxon>Burkholderiales</taxon>
        <taxon>Sphaerotilaceae</taxon>
        <taxon>Azohydromonas</taxon>
    </lineage>
</organism>